<feature type="signal peptide" evidence="2">
    <location>
        <begin position="1"/>
        <end position="24"/>
    </location>
</feature>
<sequence>MRTIVIIHACLAVGATLLPGCAYDDPPARQRPVYSFQNVEARPSVSGEEYRERDRPNPNAPYASTDAYPNDDGSGVGRR</sequence>
<feature type="region of interest" description="Disordered" evidence="1">
    <location>
        <begin position="34"/>
        <end position="79"/>
    </location>
</feature>
<dbReference type="STRING" id="42253.NITMOv2_2751"/>
<dbReference type="Proteomes" id="UP000069205">
    <property type="component" value="Chromosome"/>
</dbReference>
<feature type="chain" id="PRO_5005476962" description="Lipoprotein" evidence="2">
    <location>
        <begin position="25"/>
        <end position="79"/>
    </location>
</feature>
<dbReference type="AlphaFoldDB" id="A0A0K2GDY1"/>
<evidence type="ECO:0008006" key="5">
    <source>
        <dbReference type="Google" id="ProtNLM"/>
    </source>
</evidence>
<dbReference type="PATRIC" id="fig|42253.5.peg.2722"/>
<dbReference type="EMBL" id="CP011801">
    <property type="protein sequence ID" value="ALA59161.1"/>
    <property type="molecule type" value="Genomic_DNA"/>
</dbReference>
<organism evidence="3 4">
    <name type="scientific">Nitrospira moscoviensis</name>
    <dbReference type="NCBI Taxonomy" id="42253"/>
    <lineage>
        <taxon>Bacteria</taxon>
        <taxon>Pseudomonadati</taxon>
        <taxon>Nitrospirota</taxon>
        <taxon>Nitrospiria</taxon>
        <taxon>Nitrospirales</taxon>
        <taxon>Nitrospiraceae</taxon>
        <taxon>Nitrospira</taxon>
    </lineage>
</organism>
<evidence type="ECO:0000313" key="4">
    <source>
        <dbReference type="Proteomes" id="UP000069205"/>
    </source>
</evidence>
<dbReference type="KEGG" id="nmv:NITMOv2_2751"/>
<keyword evidence="4" id="KW-1185">Reference proteome</keyword>
<dbReference type="RefSeq" id="WP_053380231.1">
    <property type="nucleotide sequence ID" value="NZ_CP011801.1"/>
</dbReference>
<name>A0A0K2GDY1_NITMO</name>
<evidence type="ECO:0000256" key="1">
    <source>
        <dbReference type="SAM" id="MobiDB-lite"/>
    </source>
</evidence>
<accession>A0A0K2GDY1</accession>
<proteinExistence type="predicted"/>
<protein>
    <recommendedName>
        <fullName evidence="5">Lipoprotein</fullName>
    </recommendedName>
</protein>
<evidence type="ECO:0000313" key="3">
    <source>
        <dbReference type="EMBL" id="ALA59161.1"/>
    </source>
</evidence>
<keyword evidence="2" id="KW-0732">Signal</keyword>
<evidence type="ECO:0000256" key="2">
    <source>
        <dbReference type="SAM" id="SignalP"/>
    </source>
</evidence>
<gene>
    <name evidence="3" type="ORF">NITMOv2_2751</name>
</gene>
<reference evidence="3 4" key="1">
    <citation type="journal article" date="2015" name="Proc. Natl. Acad. Sci. U.S.A.">
        <title>Expanded metabolic versatility of ubiquitous nitrite-oxidizing bacteria from the genus Nitrospira.</title>
        <authorList>
            <person name="Koch H."/>
            <person name="Lucker S."/>
            <person name="Albertsen M."/>
            <person name="Kitzinger K."/>
            <person name="Herbold C."/>
            <person name="Spieck E."/>
            <person name="Nielsen P.H."/>
            <person name="Wagner M."/>
            <person name="Daims H."/>
        </authorList>
    </citation>
    <scope>NUCLEOTIDE SEQUENCE [LARGE SCALE GENOMIC DNA]</scope>
    <source>
        <strain evidence="3 4">NSP M-1</strain>
    </source>
</reference>